<accession>A0A8K0TEQ3</accession>
<dbReference type="EMBL" id="JAGPXD010000004">
    <property type="protein sequence ID" value="KAH7359237.1"/>
    <property type="molecule type" value="Genomic_DNA"/>
</dbReference>
<evidence type="ECO:0008006" key="5">
    <source>
        <dbReference type="Google" id="ProtNLM"/>
    </source>
</evidence>
<keyword evidence="4" id="KW-1185">Reference proteome</keyword>
<comment type="caution">
    <text evidence="3">The sequence shown here is derived from an EMBL/GenBank/DDBJ whole genome shotgun (WGS) entry which is preliminary data.</text>
</comment>
<feature type="chain" id="PRO_5035470687" description="Secreted protein" evidence="2">
    <location>
        <begin position="30"/>
        <end position="74"/>
    </location>
</feature>
<protein>
    <recommendedName>
        <fullName evidence="5">Secreted protein</fullName>
    </recommendedName>
</protein>
<organism evidence="3 4">
    <name type="scientific">Plectosphaerella cucumerina</name>
    <dbReference type="NCBI Taxonomy" id="40658"/>
    <lineage>
        <taxon>Eukaryota</taxon>
        <taxon>Fungi</taxon>
        <taxon>Dikarya</taxon>
        <taxon>Ascomycota</taxon>
        <taxon>Pezizomycotina</taxon>
        <taxon>Sordariomycetes</taxon>
        <taxon>Hypocreomycetidae</taxon>
        <taxon>Glomerellales</taxon>
        <taxon>Plectosphaerellaceae</taxon>
        <taxon>Plectosphaerella</taxon>
    </lineage>
</organism>
<feature type="transmembrane region" description="Helical" evidence="1">
    <location>
        <begin position="50"/>
        <end position="70"/>
    </location>
</feature>
<gene>
    <name evidence="3" type="ORF">B0T11DRAFT_286037</name>
</gene>
<reference evidence="3" key="1">
    <citation type="journal article" date="2021" name="Nat. Commun.">
        <title>Genetic determinants of endophytism in the Arabidopsis root mycobiome.</title>
        <authorList>
            <person name="Mesny F."/>
            <person name="Miyauchi S."/>
            <person name="Thiergart T."/>
            <person name="Pickel B."/>
            <person name="Atanasova L."/>
            <person name="Karlsson M."/>
            <person name="Huettel B."/>
            <person name="Barry K.W."/>
            <person name="Haridas S."/>
            <person name="Chen C."/>
            <person name="Bauer D."/>
            <person name="Andreopoulos W."/>
            <person name="Pangilinan J."/>
            <person name="LaButti K."/>
            <person name="Riley R."/>
            <person name="Lipzen A."/>
            <person name="Clum A."/>
            <person name="Drula E."/>
            <person name="Henrissat B."/>
            <person name="Kohler A."/>
            <person name="Grigoriev I.V."/>
            <person name="Martin F.M."/>
            <person name="Hacquard S."/>
        </authorList>
    </citation>
    <scope>NUCLEOTIDE SEQUENCE</scope>
    <source>
        <strain evidence="3">MPI-CAGE-AT-0016</strain>
    </source>
</reference>
<name>A0A8K0TEQ3_9PEZI</name>
<keyword evidence="1" id="KW-0812">Transmembrane</keyword>
<proteinExistence type="predicted"/>
<feature type="signal peptide" evidence="2">
    <location>
        <begin position="1"/>
        <end position="29"/>
    </location>
</feature>
<evidence type="ECO:0000256" key="2">
    <source>
        <dbReference type="SAM" id="SignalP"/>
    </source>
</evidence>
<evidence type="ECO:0000256" key="1">
    <source>
        <dbReference type="SAM" id="Phobius"/>
    </source>
</evidence>
<keyword evidence="1" id="KW-0472">Membrane</keyword>
<keyword evidence="1" id="KW-1133">Transmembrane helix</keyword>
<sequence>MTQADPARGSRSVCAASLLLYVLLLQGSAVPMLGADMPLVGWSMTVAGRAISHFCFFPPASCCLLLELLFPLSP</sequence>
<dbReference type="AlphaFoldDB" id="A0A8K0TEQ3"/>
<dbReference type="Proteomes" id="UP000813385">
    <property type="component" value="Unassembled WGS sequence"/>
</dbReference>
<evidence type="ECO:0000313" key="4">
    <source>
        <dbReference type="Proteomes" id="UP000813385"/>
    </source>
</evidence>
<evidence type="ECO:0000313" key="3">
    <source>
        <dbReference type="EMBL" id="KAH7359237.1"/>
    </source>
</evidence>
<keyword evidence="2" id="KW-0732">Signal</keyword>